<feature type="compositionally biased region" description="Low complexity" evidence="3">
    <location>
        <begin position="78"/>
        <end position="120"/>
    </location>
</feature>
<reference evidence="6" key="1">
    <citation type="journal article" date="2019" name="Int. J. Syst. Evol. Microbiol.">
        <title>The Global Catalogue of Microorganisms (GCM) 10K type strain sequencing project: providing services to taxonomists for standard genome sequencing and annotation.</title>
        <authorList>
            <consortium name="The Broad Institute Genomics Platform"/>
            <consortium name="The Broad Institute Genome Sequencing Center for Infectious Disease"/>
            <person name="Wu L."/>
            <person name="Ma J."/>
        </authorList>
    </citation>
    <scope>NUCLEOTIDE SEQUENCE [LARGE SCALE GENOMIC DNA]</scope>
    <source>
        <strain evidence="6">JCM 10671</strain>
    </source>
</reference>
<comment type="caution">
    <text evidence="5">The sequence shown here is derived from an EMBL/GenBank/DDBJ whole genome shotgun (WGS) entry which is preliminary data.</text>
</comment>
<dbReference type="Pfam" id="PF13458">
    <property type="entry name" value="Peripla_BP_6"/>
    <property type="match status" value="1"/>
</dbReference>
<evidence type="ECO:0000256" key="2">
    <source>
        <dbReference type="ARBA" id="ARBA00022729"/>
    </source>
</evidence>
<dbReference type="Proteomes" id="UP001500957">
    <property type="component" value="Unassembled WGS sequence"/>
</dbReference>
<organism evidence="5 6">
    <name type="scientific">Sporichthya brevicatena</name>
    <dbReference type="NCBI Taxonomy" id="171442"/>
    <lineage>
        <taxon>Bacteria</taxon>
        <taxon>Bacillati</taxon>
        <taxon>Actinomycetota</taxon>
        <taxon>Actinomycetes</taxon>
        <taxon>Sporichthyales</taxon>
        <taxon>Sporichthyaceae</taxon>
        <taxon>Sporichthya</taxon>
    </lineage>
</organism>
<sequence length="492" mass="50297">MRKLGSTRSLRAGRGTGNRALGRAVGAAVGLALVLSGCGTQVERAEIARAAGEVVTDAGTNPGTDVVTDPGAAGGGAVTAPGSVPVAPGSDPLVPGATPLPGTPATAAPGGGKTNPTTPTNSKPGVGAPQVATKSEIKLGHIGTYSGVLGAIFNGGREMTSVWASWVNLKGGLNGHPVRVITADDGGDPSRNLSLTRDLVENQGVVAFVGNITPLSLNGAKSYLEQKQIPIVGGDLTDVGWYQSPMFFPQGALIDGPLRGSAALAVKHGGKKVALLYCGEAAACYRARDLFQGDAVTKAGGELAYSAQVSLAQPDFTAECLQLRFRGIDALVATVDGNSLARIARDCKQQNVDVQYVSFALALVDSLRQSPHLDGLVGTTGLFPWMLRDKEAADYGAALARFGPRINTSGSTAAVWGSGLLLQAASRALPAGAVTSADILNGLYALKKETLGGLAPPLTFRKGQPAPQMLCWYTIALNKGVFSTPSGLKYTC</sequence>
<keyword evidence="2" id="KW-0732">Signal</keyword>
<evidence type="ECO:0000256" key="3">
    <source>
        <dbReference type="SAM" id="MobiDB-lite"/>
    </source>
</evidence>
<dbReference type="PANTHER" id="PTHR30483:SF6">
    <property type="entry name" value="PERIPLASMIC BINDING PROTEIN OF ABC TRANSPORTER FOR NATURAL AMINO ACIDS"/>
    <property type="match status" value="1"/>
</dbReference>
<dbReference type="PANTHER" id="PTHR30483">
    <property type="entry name" value="LEUCINE-SPECIFIC-BINDING PROTEIN"/>
    <property type="match status" value="1"/>
</dbReference>
<evidence type="ECO:0000259" key="4">
    <source>
        <dbReference type="Pfam" id="PF13458"/>
    </source>
</evidence>
<dbReference type="RefSeq" id="WP_344604176.1">
    <property type="nucleotide sequence ID" value="NZ_BAAAHE010000014.1"/>
</dbReference>
<dbReference type="CDD" id="cd06341">
    <property type="entry name" value="PBP1_ABC_ligand_binding-like"/>
    <property type="match status" value="1"/>
</dbReference>
<name>A0ABP3RUC8_9ACTN</name>
<comment type="similarity">
    <text evidence="1">Belongs to the leucine-binding protein family.</text>
</comment>
<dbReference type="SUPFAM" id="SSF53822">
    <property type="entry name" value="Periplasmic binding protein-like I"/>
    <property type="match status" value="1"/>
</dbReference>
<feature type="region of interest" description="Disordered" evidence="3">
    <location>
        <begin position="59"/>
        <end position="128"/>
    </location>
</feature>
<dbReference type="InterPro" id="IPR028081">
    <property type="entry name" value="Leu-bd"/>
</dbReference>
<dbReference type="InterPro" id="IPR028082">
    <property type="entry name" value="Peripla_BP_I"/>
</dbReference>
<evidence type="ECO:0000256" key="1">
    <source>
        <dbReference type="ARBA" id="ARBA00010062"/>
    </source>
</evidence>
<evidence type="ECO:0000313" key="6">
    <source>
        <dbReference type="Proteomes" id="UP001500957"/>
    </source>
</evidence>
<dbReference type="InterPro" id="IPR051010">
    <property type="entry name" value="BCAA_transport"/>
</dbReference>
<dbReference type="EMBL" id="BAAAHE010000014">
    <property type="protein sequence ID" value="GAA0617637.1"/>
    <property type="molecule type" value="Genomic_DNA"/>
</dbReference>
<protein>
    <recommendedName>
        <fullName evidence="4">Leucine-binding protein domain-containing protein</fullName>
    </recommendedName>
</protein>
<evidence type="ECO:0000313" key="5">
    <source>
        <dbReference type="EMBL" id="GAA0617637.1"/>
    </source>
</evidence>
<keyword evidence="6" id="KW-1185">Reference proteome</keyword>
<accession>A0ABP3RUC8</accession>
<feature type="domain" description="Leucine-binding protein" evidence="4">
    <location>
        <begin position="136"/>
        <end position="461"/>
    </location>
</feature>
<dbReference type="Gene3D" id="3.40.50.2300">
    <property type="match status" value="2"/>
</dbReference>
<gene>
    <name evidence="5" type="ORF">GCM10009547_19890</name>
</gene>
<proteinExistence type="inferred from homology"/>